<feature type="transmembrane region" description="Helical" evidence="7">
    <location>
        <begin position="59"/>
        <end position="77"/>
    </location>
</feature>
<evidence type="ECO:0000256" key="1">
    <source>
        <dbReference type="ARBA" id="ARBA00004141"/>
    </source>
</evidence>
<name>A0ABW8FPI0_9ACTN</name>
<evidence type="ECO:0000256" key="3">
    <source>
        <dbReference type="ARBA" id="ARBA00022960"/>
    </source>
</evidence>
<feature type="transmembrane region" description="Helical" evidence="7">
    <location>
        <begin position="360"/>
        <end position="381"/>
    </location>
</feature>
<keyword evidence="9" id="KW-1185">Reference proteome</keyword>
<feature type="transmembrane region" description="Helical" evidence="7">
    <location>
        <begin position="402"/>
        <end position="429"/>
    </location>
</feature>
<comment type="caution">
    <text evidence="8">The sequence shown here is derived from an EMBL/GenBank/DDBJ whole genome shotgun (WGS) entry which is preliminary data.</text>
</comment>
<keyword evidence="2 7" id="KW-0812">Transmembrane</keyword>
<evidence type="ECO:0000256" key="6">
    <source>
        <dbReference type="SAM" id="MobiDB-lite"/>
    </source>
</evidence>
<feature type="transmembrane region" description="Helical" evidence="7">
    <location>
        <begin position="196"/>
        <end position="211"/>
    </location>
</feature>
<feature type="transmembrane region" description="Helical" evidence="7">
    <location>
        <begin position="30"/>
        <end position="47"/>
    </location>
</feature>
<dbReference type="InterPro" id="IPR001182">
    <property type="entry name" value="FtsW/RodA"/>
</dbReference>
<feature type="transmembrane region" description="Helical" evidence="7">
    <location>
        <begin position="89"/>
        <end position="106"/>
    </location>
</feature>
<comment type="subcellular location">
    <subcellularLocation>
        <location evidence="1">Membrane</location>
        <topology evidence="1">Multi-pass membrane protein</topology>
    </subcellularLocation>
</comment>
<feature type="region of interest" description="Disordered" evidence="6">
    <location>
        <begin position="1"/>
        <end position="20"/>
    </location>
</feature>
<feature type="compositionally biased region" description="Low complexity" evidence="6">
    <location>
        <begin position="1"/>
        <end position="16"/>
    </location>
</feature>
<dbReference type="PANTHER" id="PTHR30474">
    <property type="entry name" value="CELL CYCLE PROTEIN"/>
    <property type="match status" value="1"/>
</dbReference>
<keyword evidence="4 7" id="KW-1133">Transmembrane helix</keyword>
<evidence type="ECO:0000313" key="8">
    <source>
        <dbReference type="EMBL" id="MFJ4083978.1"/>
    </source>
</evidence>
<proteinExistence type="predicted"/>
<feature type="transmembrane region" description="Helical" evidence="7">
    <location>
        <begin position="435"/>
        <end position="454"/>
    </location>
</feature>
<evidence type="ECO:0000256" key="2">
    <source>
        <dbReference type="ARBA" id="ARBA00022692"/>
    </source>
</evidence>
<organism evidence="8 9">
    <name type="scientific">Streptomyces iakyrus</name>
    <dbReference type="NCBI Taxonomy" id="68219"/>
    <lineage>
        <taxon>Bacteria</taxon>
        <taxon>Bacillati</taxon>
        <taxon>Actinomycetota</taxon>
        <taxon>Actinomycetes</taxon>
        <taxon>Kitasatosporales</taxon>
        <taxon>Streptomycetaceae</taxon>
        <taxon>Streptomyces</taxon>
    </lineage>
</organism>
<feature type="transmembrane region" description="Helical" evidence="7">
    <location>
        <begin position="232"/>
        <end position="250"/>
    </location>
</feature>
<keyword evidence="5 7" id="KW-0472">Membrane</keyword>
<evidence type="ECO:0000256" key="4">
    <source>
        <dbReference type="ARBA" id="ARBA00022989"/>
    </source>
</evidence>
<evidence type="ECO:0000256" key="7">
    <source>
        <dbReference type="SAM" id="Phobius"/>
    </source>
</evidence>
<feature type="transmembrane region" description="Helical" evidence="7">
    <location>
        <begin position="256"/>
        <end position="272"/>
    </location>
</feature>
<evidence type="ECO:0000313" key="9">
    <source>
        <dbReference type="Proteomes" id="UP001617511"/>
    </source>
</evidence>
<dbReference type="Pfam" id="PF01098">
    <property type="entry name" value="FTSW_RODA_SPOVE"/>
    <property type="match status" value="1"/>
</dbReference>
<feature type="transmembrane region" description="Helical" evidence="7">
    <location>
        <begin position="155"/>
        <end position="176"/>
    </location>
</feature>
<dbReference type="Proteomes" id="UP001617511">
    <property type="component" value="Unassembled WGS sequence"/>
</dbReference>
<gene>
    <name evidence="8" type="ORF">ACIP2Z_34145</name>
</gene>
<sequence length="482" mass="51062">MSGTNTSHSPTHHTSTIGAIGAPSRRNTELALLVFAVVIPVFAYANVGLALNDSVPPGLLSYGLGLGLLAGVGHLAVRKFAPYADPLMLPLATLLNGLGLVIIWRLDQSEKLQASKQFVEAAPRQLLYSAMGVALLVGVLVFLKDHRVLQRYTYISMAGALLLLVLPLVPGLGANIYGAKIWIKIPGLGTLQPGEFAKIALAVFFAGYLMVKRDALALASRRFMGLYLPRGRDLGPILVVWVISILILVFETDLGTSLLFFGMFVIMLYVATERTSWIVFGLLMSAVGAVGVASFEPHIQTRVQAWLDPMREFELSRAGELGHTEQAMQALWAFGSGGTLGTGLGQGNSDLIGFAANSDFILATFGEELGLAGVMAILLLYGLIIERGVRTALAARDPFGKLLAIGLSGAFGLQVFVVAGGVMGLIPLTGMTLPFVAYGGSSVIANWALIGILLRISDTARRPAPAPAANPDAEMTQVVRPS</sequence>
<reference evidence="8 9" key="1">
    <citation type="submission" date="2024-10" db="EMBL/GenBank/DDBJ databases">
        <title>The Natural Products Discovery Center: Release of the First 8490 Sequenced Strains for Exploring Actinobacteria Biosynthetic Diversity.</title>
        <authorList>
            <person name="Kalkreuter E."/>
            <person name="Kautsar S.A."/>
            <person name="Yang D."/>
            <person name="Bader C.D."/>
            <person name="Teijaro C.N."/>
            <person name="Fluegel L."/>
            <person name="Davis C.M."/>
            <person name="Simpson J.R."/>
            <person name="Lauterbach L."/>
            <person name="Steele A.D."/>
            <person name="Gui C."/>
            <person name="Meng S."/>
            <person name="Li G."/>
            <person name="Viehrig K."/>
            <person name="Ye F."/>
            <person name="Su P."/>
            <person name="Kiefer A.F."/>
            <person name="Nichols A."/>
            <person name="Cepeda A.J."/>
            <person name="Yan W."/>
            <person name="Fan B."/>
            <person name="Jiang Y."/>
            <person name="Adhikari A."/>
            <person name="Zheng C.-J."/>
            <person name="Schuster L."/>
            <person name="Cowan T.M."/>
            <person name="Smanski M.J."/>
            <person name="Chevrette M.G."/>
            <person name="De Carvalho L.P.S."/>
            <person name="Shen B."/>
        </authorList>
    </citation>
    <scope>NUCLEOTIDE SEQUENCE [LARGE SCALE GENOMIC DNA]</scope>
    <source>
        <strain evidence="8 9">NPDC089932</strain>
    </source>
</reference>
<protein>
    <submittedName>
        <fullName evidence="8">FtsW/RodA/SpoVE family cell cycle protein</fullName>
    </submittedName>
</protein>
<dbReference type="PANTHER" id="PTHR30474:SF3">
    <property type="entry name" value="PEPTIDOGLYCAN GLYCOSYLTRANSFERASE RODA"/>
    <property type="match status" value="1"/>
</dbReference>
<keyword evidence="3" id="KW-0133">Cell shape</keyword>
<accession>A0ABW8FPI0</accession>
<feature type="transmembrane region" description="Helical" evidence="7">
    <location>
        <begin position="277"/>
        <end position="295"/>
    </location>
</feature>
<dbReference type="RefSeq" id="WP_359632949.1">
    <property type="nucleotide sequence ID" value="NZ_JBEYEN010000004.1"/>
</dbReference>
<evidence type="ECO:0000256" key="5">
    <source>
        <dbReference type="ARBA" id="ARBA00023136"/>
    </source>
</evidence>
<dbReference type="EMBL" id="JBIVGG010000016">
    <property type="protein sequence ID" value="MFJ4083978.1"/>
    <property type="molecule type" value="Genomic_DNA"/>
</dbReference>
<feature type="transmembrane region" description="Helical" evidence="7">
    <location>
        <begin position="126"/>
        <end position="143"/>
    </location>
</feature>